<dbReference type="InterPro" id="IPR036396">
    <property type="entry name" value="Cyt_P450_sf"/>
</dbReference>
<comment type="cofactor">
    <cofactor evidence="7">
        <name>heme</name>
        <dbReference type="ChEBI" id="CHEBI:30413"/>
    </cofactor>
</comment>
<dbReference type="RefSeq" id="XP_038079209.1">
    <property type="nucleotide sequence ID" value="XM_038223281.1"/>
</dbReference>
<comment type="similarity">
    <text evidence="2 8">Belongs to the cytochrome P450 family.</text>
</comment>
<dbReference type="GO" id="GO:0008395">
    <property type="term" value="F:steroid hydroxylase activity"/>
    <property type="evidence" value="ECO:0007669"/>
    <property type="project" value="TreeGrafter"/>
</dbReference>
<dbReference type="GO" id="GO:0006805">
    <property type="term" value="P:xenobiotic metabolic process"/>
    <property type="evidence" value="ECO:0007669"/>
    <property type="project" value="TreeGrafter"/>
</dbReference>
<dbReference type="InterPro" id="IPR001128">
    <property type="entry name" value="Cyt_P450"/>
</dbReference>
<protein>
    <recommendedName>
        <fullName evidence="12">Cytochrome P450</fullName>
    </recommendedName>
</protein>
<dbReference type="GO" id="GO:0020037">
    <property type="term" value="F:heme binding"/>
    <property type="evidence" value="ECO:0007669"/>
    <property type="project" value="InterPro"/>
</dbReference>
<name>A0A914BSQ3_PATMI</name>
<keyword evidence="6 9" id="KW-0472">Membrane</keyword>
<keyword evidence="9" id="KW-0812">Transmembrane</keyword>
<dbReference type="EnsemblMetazoa" id="XM_038223281.1">
    <property type="protein sequence ID" value="XP_038079209.1"/>
    <property type="gene ID" value="LOC119746373"/>
</dbReference>
<dbReference type="PROSITE" id="PS00086">
    <property type="entry name" value="CYTOCHROME_P450"/>
    <property type="match status" value="1"/>
</dbReference>
<dbReference type="GeneID" id="119746373"/>
<dbReference type="SUPFAM" id="SSF48264">
    <property type="entry name" value="Cytochrome P450"/>
    <property type="match status" value="1"/>
</dbReference>
<feature type="transmembrane region" description="Helical" evidence="9">
    <location>
        <begin position="6"/>
        <end position="26"/>
    </location>
</feature>
<evidence type="ECO:0000256" key="8">
    <source>
        <dbReference type="RuleBase" id="RU000461"/>
    </source>
</evidence>
<evidence type="ECO:0000256" key="5">
    <source>
        <dbReference type="ARBA" id="ARBA00023004"/>
    </source>
</evidence>
<dbReference type="InterPro" id="IPR002401">
    <property type="entry name" value="Cyt_P450_E_grp-I"/>
</dbReference>
<dbReference type="GO" id="GO:0005737">
    <property type="term" value="C:cytoplasm"/>
    <property type="evidence" value="ECO:0007669"/>
    <property type="project" value="TreeGrafter"/>
</dbReference>
<evidence type="ECO:0000256" key="6">
    <source>
        <dbReference type="ARBA" id="ARBA00023136"/>
    </source>
</evidence>
<keyword evidence="4 8" id="KW-0560">Oxidoreductase</keyword>
<keyword evidence="5 7" id="KW-0408">Iron</keyword>
<dbReference type="InterPro" id="IPR050182">
    <property type="entry name" value="Cytochrome_P450_fam2"/>
</dbReference>
<evidence type="ECO:0000256" key="7">
    <source>
        <dbReference type="PIRSR" id="PIRSR602401-1"/>
    </source>
</evidence>
<dbReference type="GO" id="GO:0006082">
    <property type="term" value="P:organic acid metabolic process"/>
    <property type="evidence" value="ECO:0007669"/>
    <property type="project" value="TreeGrafter"/>
</dbReference>
<keyword evidence="3 7" id="KW-0479">Metal-binding</keyword>
<evidence type="ECO:0000313" key="11">
    <source>
        <dbReference type="Proteomes" id="UP000887568"/>
    </source>
</evidence>
<dbReference type="PANTHER" id="PTHR24300:SF403">
    <property type="entry name" value="CYTOCHROME P450 306A1"/>
    <property type="match status" value="1"/>
</dbReference>
<dbReference type="Gene3D" id="1.10.630.10">
    <property type="entry name" value="Cytochrome P450"/>
    <property type="match status" value="1"/>
</dbReference>
<dbReference type="PANTHER" id="PTHR24300">
    <property type="entry name" value="CYTOCHROME P450 508A4-RELATED"/>
    <property type="match status" value="1"/>
</dbReference>
<reference evidence="10" key="1">
    <citation type="submission" date="2022-11" db="UniProtKB">
        <authorList>
            <consortium name="EnsemblMetazoa"/>
        </authorList>
    </citation>
    <scope>IDENTIFICATION</scope>
</reference>
<evidence type="ECO:0000256" key="9">
    <source>
        <dbReference type="SAM" id="Phobius"/>
    </source>
</evidence>
<keyword evidence="8" id="KW-0503">Monooxygenase</keyword>
<dbReference type="AlphaFoldDB" id="A0A914BSQ3"/>
<evidence type="ECO:0000313" key="10">
    <source>
        <dbReference type="EnsemblMetazoa" id="XP_038079209.1"/>
    </source>
</evidence>
<organism evidence="10 11">
    <name type="scientific">Patiria miniata</name>
    <name type="common">Bat star</name>
    <name type="synonym">Asterina miniata</name>
    <dbReference type="NCBI Taxonomy" id="46514"/>
    <lineage>
        <taxon>Eukaryota</taxon>
        <taxon>Metazoa</taxon>
        <taxon>Echinodermata</taxon>
        <taxon>Eleutherozoa</taxon>
        <taxon>Asterozoa</taxon>
        <taxon>Asteroidea</taxon>
        <taxon>Valvatacea</taxon>
        <taxon>Valvatida</taxon>
        <taxon>Asterinidae</taxon>
        <taxon>Patiria</taxon>
    </lineage>
</organism>
<dbReference type="FunFam" id="1.10.630.10:FF:000004">
    <property type="entry name" value="cytochrome P450 2D15 isoform X1"/>
    <property type="match status" value="1"/>
</dbReference>
<dbReference type="PRINTS" id="PR00385">
    <property type="entry name" value="P450"/>
</dbReference>
<evidence type="ECO:0000256" key="3">
    <source>
        <dbReference type="ARBA" id="ARBA00022723"/>
    </source>
</evidence>
<evidence type="ECO:0000256" key="2">
    <source>
        <dbReference type="ARBA" id="ARBA00010617"/>
    </source>
</evidence>
<proteinExistence type="inferred from homology"/>
<evidence type="ECO:0000256" key="1">
    <source>
        <dbReference type="ARBA" id="ARBA00004370"/>
    </source>
</evidence>
<evidence type="ECO:0008006" key="12">
    <source>
        <dbReference type="Google" id="ProtNLM"/>
    </source>
</evidence>
<dbReference type="Pfam" id="PF00067">
    <property type="entry name" value="p450"/>
    <property type="match status" value="1"/>
</dbReference>
<keyword evidence="7 8" id="KW-0349">Heme</keyword>
<dbReference type="GO" id="GO:0016712">
    <property type="term" value="F:oxidoreductase activity, acting on paired donors, with incorporation or reduction of molecular oxygen, reduced flavin or flavoprotein as one donor, and incorporation of one atom of oxygen"/>
    <property type="evidence" value="ECO:0007669"/>
    <property type="project" value="TreeGrafter"/>
</dbReference>
<keyword evidence="9" id="KW-1133">Transmembrane helix</keyword>
<dbReference type="Proteomes" id="UP000887568">
    <property type="component" value="Unplaced"/>
</dbReference>
<feature type="binding site" description="axial binding residue" evidence="7">
    <location>
        <position position="440"/>
    </location>
    <ligand>
        <name>heme</name>
        <dbReference type="ChEBI" id="CHEBI:30413"/>
    </ligand>
    <ligandPart>
        <name>Fe</name>
        <dbReference type="ChEBI" id="CHEBI:18248"/>
    </ligandPart>
</feature>
<dbReference type="InterPro" id="IPR017972">
    <property type="entry name" value="Cyt_P450_CS"/>
</dbReference>
<dbReference type="GO" id="GO:0005506">
    <property type="term" value="F:iron ion binding"/>
    <property type="evidence" value="ECO:0007669"/>
    <property type="project" value="InterPro"/>
</dbReference>
<dbReference type="OMA" id="WSIKEKV"/>
<evidence type="ECO:0000256" key="4">
    <source>
        <dbReference type="ARBA" id="ARBA00023002"/>
    </source>
</evidence>
<accession>A0A914BSQ3</accession>
<dbReference type="GO" id="GO:0016020">
    <property type="term" value="C:membrane"/>
    <property type="evidence" value="ECO:0007669"/>
    <property type="project" value="UniProtKB-SubCell"/>
</dbReference>
<keyword evidence="11" id="KW-1185">Reference proteome</keyword>
<dbReference type="OrthoDB" id="2789670at2759"/>
<dbReference type="PRINTS" id="PR00463">
    <property type="entry name" value="EP450I"/>
</dbReference>
<sequence>MGLFSMIDILNTRTLLIGIVVFLVLFRTLRRPRNLPPGPWKWPILGNLPQLMTAKDTMFEFFSKQSKRHGSIIHVDGGGISMVVLHGYDTVKKAFSQYQLSARPVVYITNKIFPNSIGVLDSSGEEWVEIRRFCMTVLRGLGVGKSSFEQNISAEADILMEEIGKQNGKAFDPQNVVGYAVSNVICSVVFGKRFQYDDPAFQRLLEVVSEHVTQGRSGGVFETSPIFSKLTMLPVVRRYVRAVKNFYNYIYGLVGEHTHEKDPRDFIDVFLNEKEKKDKQGTESLALQSENLPRIVSDLFNAGSETTATTIRWAILYMMAYPEVQARVQKELDDATCRNRMPRIADKPELPFTEAVLCEIQRINTVVPMAIPHLCSEDTTLMGYNIPKGTMVFSNLWHNHSDPSVWEEPQSFRPERFLDKDGKFQSREELTSFGIGRRACIGEHLARQELFVFFTHLLHHFSFKNPDDTTPVSVKAVDGIVLAPEDYNVCFIARD</sequence>
<comment type="subcellular location">
    <subcellularLocation>
        <location evidence="1">Membrane</location>
    </subcellularLocation>
</comment>